<reference evidence="1" key="1">
    <citation type="submission" date="2023-10" db="EMBL/GenBank/DDBJ databases">
        <title>Genome assembly of Pristionchus species.</title>
        <authorList>
            <person name="Yoshida K."/>
            <person name="Sommer R.J."/>
        </authorList>
    </citation>
    <scope>NUCLEOTIDE SEQUENCE</scope>
    <source>
        <strain evidence="1">RS0144</strain>
    </source>
</reference>
<evidence type="ECO:0000313" key="2">
    <source>
        <dbReference type="Proteomes" id="UP001432027"/>
    </source>
</evidence>
<dbReference type="EMBL" id="BTSX01000001">
    <property type="protein sequence ID" value="GMS81854.1"/>
    <property type="molecule type" value="Genomic_DNA"/>
</dbReference>
<protein>
    <submittedName>
        <fullName evidence="1">Uncharacterized protein</fullName>
    </submittedName>
</protein>
<dbReference type="AlphaFoldDB" id="A0AAV5SKD9"/>
<feature type="non-terminal residue" evidence="1">
    <location>
        <position position="1"/>
    </location>
</feature>
<name>A0AAV5SKD9_9BILA</name>
<comment type="caution">
    <text evidence="1">The sequence shown here is derived from an EMBL/GenBank/DDBJ whole genome shotgun (WGS) entry which is preliminary data.</text>
</comment>
<proteinExistence type="predicted"/>
<sequence length="103" mass="12190">DPAKACRLITQTRNALYREYRHPLERVYMCAGENKSMDHVTMYAIVPEEFSNKLDGWMDKYKTHSVGSVELQSKLSRVARSDNFFPFGLIPQWRREKMQVNYI</sequence>
<gene>
    <name evidence="1" type="ORF">PENTCL1PPCAC_4029</name>
</gene>
<dbReference type="Proteomes" id="UP001432027">
    <property type="component" value="Unassembled WGS sequence"/>
</dbReference>
<organism evidence="1 2">
    <name type="scientific">Pristionchus entomophagus</name>
    <dbReference type="NCBI Taxonomy" id="358040"/>
    <lineage>
        <taxon>Eukaryota</taxon>
        <taxon>Metazoa</taxon>
        <taxon>Ecdysozoa</taxon>
        <taxon>Nematoda</taxon>
        <taxon>Chromadorea</taxon>
        <taxon>Rhabditida</taxon>
        <taxon>Rhabditina</taxon>
        <taxon>Diplogasteromorpha</taxon>
        <taxon>Diplogasteroidea</taxon>
        <taxon>Neodiplogasteridae</taxon>
        <taxon>Pristionchus</taxon>
    </lineage>
</organism>
<accession>A0AAV5SKD9</accession>
<keyword evidence="2" id="KW-1185">Reference proteome</keyword>
<evidence type="ECO:0000313" key="1">
    <source>
        <dbReference type="EMBL" id="GMS81854.1"/>
    </source>
</evidence>